<dbReference type="EMBL" id="AZST01002186">
    <property type="protein sequence ID" value="KEP45144.1"/>
    <property type="molecule type" value="Genomic_DNA"/>
</dbReference>
<gene>
    <name evidence="7" type="ORF">V565_311640</name>
</gene>
<dbReference type="SUPFAM" id="SSF53098">
    <property type="entry name" value="Ribonuclease H-like"/>
    <property type="match status" value="1"/>
</dbReference>
<comment type="subcellular location">
    <subcellularLocation>
        <location evidence="1">Nucleus</location>
    </subcellularLocation>
</comment>
<comment type="caution">
    <text evidence="7">The sequence shown here is derived from an EMBL/GenBank/DDBJ whole genome shotgun (WGS) entry which is preliminary data.</text>
</comment>
<evidence type="ECO:0000256" key="5">
    <source>
        <dbReference type="ARBA" id="ARBA00023242"/>
    </source>
</evidence>
<dbReference type="Proteomes" id="UP000027456">
    <property type="component" value="Unassembled WGS sequence"/>
</dbReference>
<dbReference type="AlphaFoldDB" id="A0A074REB6"/>
<dbReference type="OrthoDB" id="3259198at2759"/>
<dbReference type="GO" id="GO:0046983">
    <property type="term" value="F:protein dimerization activity"/>
    <property type="evidence" value="ECO:0007669"/>
    <property type="project" value="InterPro"/>
</dbReference>
<evidence type="ECO:0000256" key="1">
    <source>
        <dbReference type="ARBA" id="ARBA00004123"/>
    </source>
</evidence>
<name>A0A074REB6_9AGAM</name>
<keyword evidence="3" id="KW-0863">Zinc-finger</keyword>
<sequence length="667" mass="75177">MNEKHTLIWQNGCRIDQASRTDSRLAVNEASNAAELQAVVQHGSKDFNTDELYRCVTRWIVTGNQPFTEVENTKFQDILVYLKPALEGHLLQSQAIRDRIFAHVGTMRNSIKQYLVTLPGLMTIACDAWTSSNRIAFLAIVGSWITMDWNLEETLLDFVELQGAHDGQNMASAVSSVIAELGVANKLVALVSNNASNNGTLVHHLETELEQTSDRFPMRWDSTKGHIQCLSHVIHLSVMSLLRGAKAVPRDVNLRAFDPEDQKLTPEDAEAFVADNNDEANEHDDDNSIDSTVDLASAVDKIRKIAKLVHSSPQRMQLFRANAESIEDYYQKKALSYGKSYTHKVIKNLILDVVTQWNSTYFMLERALEFSEAIDALTSHPKVKIFCHYALSKDDWKGVSLICKWLSYFCSASALMAAKKYPTLSFSLRIYFVLISYVSKLEQRAIVQESMVMAAGVRACKAKLLDFFDKSTYDSEYYYFATVLDPRFKDSLFRSNDRLASDLFSEEWVSDCAEALQDTCSAFYSPSSSNSAQSKPLVTPNEARTDAMSDFARDWRANLPTQTILVPPSSSYKSKILRYLQEDLTEMLPLTWWRMNAHRFPILAAMARDYLCIPGTLVAVEHVFSAGQDVISVRQGSLSAETIQTLMTYQAGIMLEKRIGRSLSSYT</sequence>
<accession>A0A074REB6</accession>
<evidence type="ECO:0000256" key="3">
    <source>
        <dbReference type="ARBA" id="ARBA00022771"/>
    </source>
</evidence>
<feature type="domain" description="HAT C-terminal dimerisation" evidence="6">
    <location>
        <begin position="579"/>
        <end position="649"/>
    </location>
</feature>
<dbReference type="InterPro" id="IPR052035">
    <property type="entry name" value="ZnF_BED_domain_contain"/>
</dbReference>
<keyword evidence="5" id="KW-0539">Nucleus</keyword>
<evidence type="ECO:0000256" key="2">
    <source>
        <dbReference type="ARBA" id="ARBA00022723"/>
    </source>
</evidence>
<dbReference type="GO" id="GO:0008270">
    <property type="term" value="F:zinc ion binding"/>
    <property type="evidence" value="ECO:0007669"/>
    <property type="project" value="UniProtKB-KW"/>
</dbReference>
<evidence type="ECO:0000259" key="6">
    <source>
        <dbReference type="Pfam" id="PF05699"/>
    </source>
</evidence>
<keyword evidence="8" id="KW-1185">Reference proteome</keyword>
<dbReference type="PANTHER" id="PTHR46481">
    <property type="entry name" value="ZINC FINGER BED DOMAIN-CONTAINING PROTEIN 4"/>
    <property type="match status" value="1"/>
</dbReference>
<evidence type="ECO:0000313" key="8">
    <source>
        <dbReference type="Proteomes" id="UP000027456"/>
    </source>
</evidence>
<dbReference type="InterPro" id="IPR012337">
    <property type="entry name" value="RNaseH-like_sf"/>
</dbReference>
<dbReference type="PANTHER" id="PTHR46481:SF10">
    <property type="entry name" value="ZINC FINGER BED DOMAIN-CONTAINING PROTEIN 39"/>
    <property type="match status" value="1"/>
</dbReference>
<keyword evidence="2" id="KW-0479">Metal-binding</keyword>
<evidence type="ECO:0000313" key="7">
    <source>
        <dbReference type="EMBL" id="KEP45144.1"/>
    </source>
</evidence>
<dbReference type="GO" id="GO:0005634">
    <property type="term" value="C:nucleus"/>
    <property type="evidence" value="ECO:0007669"/>
    <property type="project" value="UniProtKB-SubCell"/>
</dbReference>
<evidence type="ECO:0000256" key="4">
    <source>
        <dbReference type="ARBA" id="ARBA00022833"/>
    </source>
</evidence>
<dbReference type="InterPro" id="IPR008906">
    <property type="entry name" value="HATC_C_dom"/>
</dbReference>
<reference evidence="7 8" key="1">
    <citation type="submission" date="2013-12" db="EMBL/GenBank/DDBJ databases">
        <authorList>
            <person name="Cubeta M."/>
            <person name="Pakala S."/>
            <person name="Fedorova N."/>
            <person name="Thomas E."/>
            <person name="Dean R."/>
            <person name="Jabaji S."/>
            <person name="Neate S."/>
            <person name="Toda T."/>
            <person name="Tavantzis S."/>
            <person name="Vilgalys R."/>
            <person name="Bharathan N."/>
            <person name="Pakala S."/>
            <person name="Losada L.S."/>
            <person name="Zafar N."/>
            <person name="Nierman W."/>
        </authorList>
    </citation>
    <scope>NUCLEOTIDE SEQUENCE [LARGE SCALE GENOMIC DNA]</scope>
    <source>
        <strain evidence="7 8">123E</strain>
    </source>
</reference>
<organism evidence="7 8">
    <name type="scientific">Rhizoctonia solani 123E</name>
    <dbReference type="NCBI Taxonomy" id="1423351"/>
    <lineage>
        <taxon>Eukaryota</taxon>
        <taxon>Fungi</taxon>
        <taxon>Dikarya</taxon>
        <taxon>Basidiomycota</taxon>
        <taxon>Agaricomycotina</taxon>
        <taxon>Agaricomycetes</taxon>
        <taxon>Cantharellales</taxon>
        <taxon>Ceratobasidiaceae</taxon>
        <taxon>Rhizoctonia</taxon>
    </lineage>
</organism>
<keyword evidence="4" id="KW-0862">Zinc</keyword>
<proteinExistence type="predicted"/>
<protein>
    <submittedName>
        <fullName evidence="7">HAT family dimerization protein</fullName>
    </submittedName>
</protein>
<dbReference type="HOGENOM" id="CLU_009123_12_3_1"/>
<dbReference type="Pfam" id="PF05699">
    <property type="entry name" value="Dimer_Tnp_hAT"/>
    <property type="match status" value="1"/>
</dbReference>